<accession>A0A365P305</accession>
<proteinExistence type="predicted"/>
<evidence type="ECO:0000256" key="1">
    <source>
        <dbReference type="SAM" id="Phobius"/>
    </source>
</evidence>
<keyword evidence="1" id="KW-1133">Transmembrane helix</keyword>
<name>A0A365P305_9FLAO</name>
<evidence type="ECO:0000313" key="3">
    <source>
        <dbReference type="Proteomes" id="UP000253319"/>
    </source>
</evidence>
<feature type="transmembrane region" description="Helical" evidence="1">
    <location>
        <begin position="134"/>
        <end position="153"/>
    </location>
</feature>
<organism evidence="2 3">
    <name type="scientific">Flavobacterium tibetense</name>
    <dbReference type="NCBI Taxonomy" id="2233533"/>
    <lineage>
        <taxon>Bacteria</taxon>
        <taxon>Pseudomonadati</taxon>
        <taxon>Bacteroidota</taxon>
        <taxon>Flavobacteriia</taxon>
        <taxon>Flavobacteriales</taxon>
        <taxon>Flavobacteriaceae</taxon>
        <taxon>Flavobacterium</taxon>
    </lineage>
</organism>
<evidence type="ECO:0000313" key="2">
    <source>
        <dbReference type="EMBL" id="RBA28888.1"/>
    </source>
</evidence>
<gene>
    <name evidence="2" type="ORF">DPN68_05750</name>
</gene>
<dbReference type="Proteomes" id="UP000253319">
    <property type="component" value="Unassembled WGS sequence"/>
</dbReference>
<comment type="caution">
    <text evidence="2">The sequence shown here is derived from an EMBL/GenBank/DDBJ whole genome shotgun (WGS) entry which is preliminary data.</text>
</comment>
<keyword evidence="3" id="KW-1185">Reference proteome</keyword>
<feature type="transmembrane region" description="Helical" evidence="1">
    <location>
        <begin position="12"/>
        <end position="32"/>
    </location>
</feature>
<keyword evidence="1" id="KW-0472">Membrane</keyword>
<dbReference type="OrthoDB" id="982428at2"/>
<protein>
    <submittedName>
        <fullName evidence="2">Uncharacterized protein</fullName>
    </submittedName>
</protein>
<keyword evidence="1" id="KW-0812">Transmembrane</keyword>
<dbReference type="EMBL" id="QLST01000005">
    <property type="protein sequence ID" value="RBA28888.1"/>
    <property type="molecule type" value="Genomic_DNA"/>
</dbReference>
<dbReference type="AlphaFoldDB" id="A0A365P305"/>
<reference evidence="2 3" key="1">
    <citation type="submission" date="2018-06" db="EMBL/GenBank/DDBJ databases">
        <title>Flavobacterium tibetense sp. nov., isolated from a wetland YonghuCo on Tibetan Plateau.</title>
        <authorList>
            <person name="Xing P."/>
            <person name="Phurbu D."/>
            <person name="Lu H."/>
        </authorList>
    </citation>
    <scope>NUCLEOTIDE SEQUENCE [LARGE SCALE GENOMIC DNA]</scope>
    <source>
        <strain evidence="2 3">YH5</strain>
    </source>
</reference>
<sequence>MRFAIQKGINLLSILVAIIILTDFLYTGEMFIEEVNHIKKEHQRYYNAAKNSHLSYRVNTDKHSFNVTEDFAKKIEIGEKINYTVSKIFAEINSYSKIESNKKEVYSLRLFSGLILPILVIIIMVLSFYSKIKISSLVLIFQILLIGNLIFLIS</sequence>
<feature type="transmembrane region" description="Helical" evidence="1">
    <location>
        <begin position="106"/>
        <end position="128"/>
    </location>
</feature>
<dbReference type="RefSeq" id="WP_113988689.1">
    <property type="nucleotide sequence ID" value="NZ_QLST01000005.1"/>
</dbReference>